<dbReference type="Gene3D" id="3.30.420.10">
    <property type="entry name" value="Ribonuclease H-like superfamily/Ribonuclease H"/>
    <property type="match status" value="1"/>
</dbReference>
<dbReference type="PANTHER" id="PTHR11439:SF470">
    <property type="entry name" value="CYSTEINE-RICH RLK (RECEPTOR-LIKE PROTEIN KINASE) 8"/>
    <property type="match status" value="1"/>
</dbReference>
<protein>
    <submittedName>
        <fullName evidence="4">Retroelement pol polyprotein-like</fullName>
    </submittedName>
</protein>
<dbReference type="Pfam" id="PF07727">
    <property type="entry name" value="RVT_2"/>
    <property type="match status" value="1"/>
</dbReference>
<dbReference type="InterPro" id="IPR058935">
    <property type="entry name" value="At4g15545-like_C"/>
</dbReference>
<dbReference type="SUPFAM" id="SSF56672">
    <property type="entry name" value="DNA/RNA polymerases"/>
    <property type="match status" value="1"/>
</dbReference>
<dbReference type="PROSITE" id="PS50994">
    <property type="entry name" value="INTEGRASE"/>
    <property type="match status" value="1"/>
</dbReference>
<dbReference type="InterPro" id="IPR001584">
    <property type="entry name" value="Integrase_cat-core"/>
</dbReference>
<dbReference type="EMBL" id="JAMFTS010005300">
    <property type="protein sequence ID" value="KAJ4733762.1"/>
    <property type="molecule type" value="Genomic_DNA"/>
</dbReference>
<dbReference type="SUPFAM" id="SSF53098">
    <property type="entry name" value="Ribonuclease H-like"/>
    <property type="match status" value="1"/>
</dbReference>
<dbReference type="InterPro" id="IPR057670">
    <property type="entry name" value="SH3_retrovirus"/>
</dbReference>
<gene>
    <name evidence="4" type="ORF">LUZ62_001011</name>
</gene>
<dbReference type="InterPro" id="IPR013103">
    <property type="entry name" value="RVT_2"/>
</dbReference>
<dbReference type="Proteomes" id="UP001140206">
    <property type="component" value="Unassembled WGS sequence"/>
</dbReference>
<feature type="compositionally biased region" description="Polar residues" evidence="2">
    <location>
        <begin position="1350"/>
        <end position="1370"/>
    </location>
</feature>
<dbReference type="PANTHER" id="PTHR11439">
    <property type="entry name" value="GAG-POL-RELATED RETROTRANSPOSON"/>
    <property type="match status" value="1"/>
</dbReference>
<feature type="region of interest" description="Disordered" evidence="2">
    <location>
        <begin position="577"/>
        <end position="662"/>
    </location>
</feature>
<reference evidence="4" key="1">
    <citation type="submission" date="2022-08" db="EMBL/GenBank/DDBJ databases">
        <authorList>
            <person name="Marques A."/>
        </authorList>
    </citation>
    <scope>NUCLEOTIDE SEQUENCE</scope>
    <source>
        <strain evidence="4">RhyPub2mFocal</strain>
        <tissue evidence="4">Leaves</tissue>
    </source>
</reference>
<evidence type="ECO:0000256" key="2">
    <source>
        <dbReference type="SAM" id="MobiDB-lite"/>
    </source>
</evidence>
<dbReference type="InterPro" id="IPR054722">
    <property type="entry name" value="PolX-like_BBD"/>
</dbReference>
<feature type="region of interest" description="Disordered" evidence="2">
    <location>
        <begin position="1390"/>
        <end position="1412"/>
    </location>
</feature>
<dbReference type="GO" id="GO:0004190">
    <property type="term" value="F:aspartic-type endopeptidase activity"/>
    <property type="evidence" value="ECO:0007669"/>
    <property type="project" value="UniProtKB-KW"/>
</dbReference>
<feature type="region of interest" description="Disordered" evidence="2">
    <location>
        <begin position="1341"/>
        <end position="1370"/>
    </location>
</feature>
<dbReference type="Pfam" id="PF00665">
    <property type="entry name" value="rve"/>
    <property type="match status" value="1"/>
</dbReference>
<sequence>MAGDGDSTKDEGEQMINRVIGGSSRLFLPSASCGYAYAIHGVSQVGAGASQAGAGASQQKQHISNAVQDAGASDAGAAAAGTLSAGASALGLTNAQVQQLLAIITSNTNAGAFQRGAGAFSEMLNGKKAKLDWILDSGASHHMTGNLTCLKHVCDVTPTIVGLPNGEQIVAQHEGDVVLNEGLVLKKVLYVPSLNCNLISINQLIKTSGCFVTFTNELCVIQDHNTRMLIGVGEQRNGVYYYHEIASTKVFYMHGNKSYELWHRRMGHPSTQVTLSLAGINKGSVSKEVCEVCMRAKQTREIFPISSNKATESFDLIHCDIWGPYRVSSHCGAHYFLTIVDDFTRAVWVYLMAEKSETYHLLKSFCKMVQTQFGKSVKCVRSDNGLEFKSHQMNQFYTECGILHQTSCVYTPQQNGRVERKHRHILNVARALRFQSGLPLEFWGECVLTASHLINRTPTPLLENKTPYEVLFGKPPSYSSMRIFGCLCYIKSHTSDKFETRSRKCVFVGYPFGKKGWRVYDLETKEFIVSRDVVFCEDNFPYVSSISEHKQSQSSVIQENWYSDDAFLVELEGAPESVRGSAPASGQEARGGAPAASGQDAPASVQEARGSASAASDEDAPASGQDAPMSVQDAPLSGQDAPMSGQDAPVPGQVGSKRSRKPPAKLQDYICYTTQSNPSYAHPTSTVSSGNPYPIAHYVNCNNFSIAHRKFLAAVTVKKEPEHFGEAMKDDKWREAMRVEIEALERNGTWTIENLPYGKKAIGCKWVYRIKYHSDGTIERYKARLVVLGNRQVEGIDFKETFAPVAKMVTVRTFLAVAVARGWELHQMDVHNAFLHGDLHEEVYMRLPPGFSSQHPGKVCQLRKSLYGLRQAPRMWFSKLNAALQAYGFIQSYVDYSLFTLERKDISLAILVYVDDLVIAGNNSKAIGQFKQYLSSTFYMKDLGALKYFLGIEIARSPSGLFLCQRKYTLDILAECGLLGAKPVAFPIEQNHNLSIANGAPMNDPERYRRLVGRLIYLTITRPDLCYSVHVLAQFMQAPLDIHYNAAIRVLRYLKGSPGQGIVLSADNDLLLSGYCDSDWASCPLTRRSLTGYFVMLGDSPISWKTKKQHTVSRSSAEAEYRSMATTSCELTWLKSLLKSLGVSHTRPMKLICDSQAALHIAANPVFHERTKHIEIDCHFVRDKIQAGQIVTSHIRTHEQLADIFTKALGKQQFHYLLRKLGTRNPHAQLEGEYVVDCSRVFLLEKVARLDRVVQEYSVKLKGSPEENAKLVQERDMLSVTAKKLARNLAKLETFKKQLMQTLSEDNLNQLSEIAADDNSDNLVARIPTWRDTYQNMVSRNPSWEEESTSSHTLSDIASGSTATWGSTQNGNELSITKYNAPVATFGSSQRGFSTAGSSPRTLSGTTSPRKSSLDVNVISASYSRSSQPVSAPVSPPKRRPFSERPRMDGKEFFRQARSRLSYEQFGAFLANIKDFNSRKQSREETLQKAEEIIGSENKDLFISFQNLINRDQS</sequence>
<evidence type="ECO:0000259" key="3">
    <source>
        <dbReference type="PROSITE" id="PS50994"/>
    </source>
</evidence>
<organism evidence="4 5">
    <name type="scientific">Rhynchospora pubera</name>
    <dbReference type="NCBI Taxonomy" id="906938"/>
    <lineage>
        <taxon>Eukaryota</taxon>
        <taxon>Viridiplantae</taxon>
        <taxon>Streptophyta</taxon>
        <taxon>Embryophyta</taxon>
        <taxon>Tracheophyta</taxon>
        <taxon>Spermatophyta</taxon>
        <taxon>Magnoliopsida</taxon>
        <taxon>Liliopsida</taxon>
        <taxon>Poales</taxon>
        <taxon>Cyperaceae</taxon>
        <taxon>Cyperoideae</taxon>
        <taxon>Rhynchosporeae</taxon>
        <taxon>Rhynchospora</taxon>
    </lineage>
</organism>
<keyword evidence="5" id="KW-1185">Reference proteome</keyword>
<dbReference type="GO" id="GO:0015074">
    <property type="term" value="P:DNA integration"/>
    <property type="evidence" value="ECO:0007669"/>
    <property type="project" value="InterPro"/>
</dbReference>
<dbReference type="Pfam" id="PF25597">
    <property type="entry name" value="SH3_retrovirus"/>
    <property type="match status" value="1"/>
</dbReference>
<accession>A0AAV8ASV6</accession>
<keyword evidence="1" id="KW-0378">Hydrolase</keyword>
<feature type="domain" description="Integrase catalytic" evidence="3">
    <location>
        <begin position="300"/>
        <end position="475"/>
    </location>
</feature>
<dbReference type="GO" id="GO:0003676">
    <property type="term" value="F:nucleic acid binding"/>
    <property type="evidence" value="ECO:0007669"/>
    <property type="project" value="InterPro"/>
</dbReference>
<evidence type="ECO:0000313" key="5">
    <source>
        <dbReference type="Proteomes" id="UP001140206"/>
    </source>
</evidence>
<dbReference type="InterPro" id="IPR043502">
    <property type="entry name" value="DNA/RNA_pol_sf"/>
</dbReference>
<dbReference type="InterPro" id="IPR012337">
    <property type="entry name" value="RNaseH-like_sf"/>
</dbReference>
<proteinExistence type="predicted"/>
<keyword evidence="1" id="KW-0645">Protease</keyword>
<dbReference type="InterPro" id="IPR025724">
    <property type="entry name" value="GAG-pre-integrase_dom"/>
</dbReference>
<name>A0AAV8ASV6_9POAL</name>
<feature type="region of interest" description="Disordered" evidence="2">
    <location>
        <begin position="1425"/>
        <end position="1446"/>
    </location>
</feature>
<dbReference type="Pfam" id="PF22936">
    <property type="entry name" value="Pol_BBD"/>
    <property type="match status" value="1"/>
</dbReference>
<comment type="caution">
    <text evidence="4">The sequence shown here is derived from an EMBL/GenBank/DDBJ whole genome shotgun (WGS) entry which is preliminary data.</text>
</comment>
<dbReference type="CDD" id="cd09272">
    <property type="entry name" value="RNase_HI_RT_Ty1"/>
    <property type="match status" value="1"/>
</dbReference>
<keyword evidence="1" id="KW-0064">Aspartyl protease</keyword>
<evidence type="ECO:0000313" key="4">
    <source>
        <dbReference type="EMBL" id="KAJ4733762.1"/>
    </source>
</evidence>
<evidence type="ECO:0000256" key="1">
    <source>
        <dbReference type="ARBA" id="ARBA00022750"/>
    </source>
</evidence>
<dbReference type="InterPro" id="IPR036397">
    <property type="entry name" value="RNaseH_sf"/>
</dbReference>
<dbReference type="Pfam" id="PF25972">
    <property type="entry name" value="At4g15545_C"/>
    <property type="match status" value="1"/>
</dbReference>
<dbReference type="Pfam" id="PF13976">
    <property type="entry name" value="gag_pre-integrs"/>
    <property type="match status" value="1"/>
</dbReference>